<protein>
    <submittedName>
        <fullName evidence="2">D-aminoacylase</fullName>
        <ecNumber evidence="2">3.5.1.-</ecNumber>
    </submittedName>
</protein>
<dbReference type="Gene3D" id="3.20.20.140">
    <property type="entry name" value="Metal-dependent hydrolases"/>
    <property type="match status" value="1"/>
</dbReference>
<feature type="domain" description="Amidohydrolase 3" evidence="1">
    <location>
        <begin position="46"/>
        <end position="245"/>
    </location>
</feature>
<evidence type="ECO:0000313" key="3">
    <source>
        <dbReference type="Proteomes" id="UP001223214"/>
    </source>
</evidence>
<dbReference type="Proteomes" id="UP001223214">
    <property type="component" value="Unassembled WGS sequence"/>
</dbReference>
<gene>
    <name evidence="2" type="ORF">QQF32_01700</name>
</gene>
<dbReference type="PANTHER" id="PTHR11647:SF1">
    <property type="entry name" value="COLLAPSIN RESPONSE MEDIATOR PROTEIN"/>
    <property type="match status" value="1"/>
</dbReference>
<dbReference type="InterPro" id="IPR011059">
    <property type="entry name" value="Metal-dep_hydrolase_composite"/>
</dbReference>
<dbReference type="EMBL" id="JASSOM010000003">
    <property type="protein sequence ID" value="MDK9361918.1"/>
    <property type="molecule type" value="Genomic_DNA"/>
</dbReference>
<dbReference type="Pfam" id="PF07969">
    <property type="entry name" value="Amidohydro_3"/>
    <property type="match status" value="2"/>
</dbReference>
<feature type="domain" description="Amidohydrolase 3" evidence="1">
    <location>
        <begin position="332"/>
        <end position="457"/>
    </location>
</feature>
<dbReference type="EC" id="3.5.1.-" evidence="2"/>
<dbReference type="AlphaFoldDB" id="A0AAP4D5A4"/>
<organism evidence="2 3">
    <name type="scientific">Lelliottia wanjuensis</name>
    <dbReference type="NCBI Taxonomy" id="3050585"/>
    <lineage>
        <taxon>Bacteria</taxon>
        <taxon>Pseudomonadati</taxon>
        <taxon>Pseudomonadota</taxon>
        <taxon>Gammaproteobacteria</taxon>
        <taxon>Enterobacterales</taxon>
        <taxon>Enterobacteriaceae</taxon>
        <taxon>Lelliottia</taxon>
    </lineage>
</organism>
<name>A0AAP4D5A4_9ENTR</name>
<dbReference type="InterPro" id="IPR023100">
    <property type="entry name" value="D-aminoacylase_insert_dom_sf"/>
</dbReference>
<dbReference type="InterPro" id="IPR032466">
    <property type="entry name" value="Metal_Hydrolase"/>
</dbReference>
<dbReference type="RefSeq" id="WP_285149670.1">
    <property type="nucleotide sequence ID" value="NZ_JASSOM010000003.1"/>
</dbReference>
<dbReference type="SUPFAM" id="SSF51338">
    <property type="entry name" value="Composite domain of metallo-dependent hydrolases"/>
    <property type="match status" value="1"/>
</dbReference>
<evidence type="ECO:0000259" key="1">
    <source>
        <dbReference type="Pfam" id="PF07969"/>
    </source>
</evidence>
<keyword evidence="2" id="KW-0378">Hydrolase</keyword>
<comment type="caution">
    <text evidence="2">The sequence shown here is derived from an EMBL/GenBank/DDBJ whole genome shotgun (WGS) entry which is preliminary data.</text>
</comment>
<proteinExistence type="predicted"/>
<dbReference type="Gene3D" id="3.30.1490.130">
    <property type="entry name" value="D-aminoacylase. Domain 3"/>
    <property type="match status" value="1"/>
</dbReference>
<dbReference type="InterPro" id="IPR050378">
    <property type="entry name" value="Metallo-dep_Hydrolases_sf"/>
</dbReference>
<dbReference type="PANTHER" id="PTHR11647">
    <property type="entry name" value="HYDRANTOINASE/DIHYDROPYRIMIDINASE FAMILY MEMBER"/>
    <property type="match status" value="1"/>
</dbReference>
<dbReference type="GO" id="GO:0016811">
    <property type="term" value="F:hydrolase activity, acting on carbon-nitrogen (but not peptide) bonds, in linear amides"/>
    <property type="evidence" value="ECO:0007669"/>
    <property type="project" value="InterPro"/>
</dbReference>
<dbReference type="Gene3D" id="2.30.40.10">
    <property type="entry name" value="Urease, subunit C, domain 1"/>
    <property type="match status" value="1"/>
</dbReference>
<accession>A0AAP4D5A4</accession>
<reference evidence="2 3" key="1">
    <citation type="submission" date="2023-06" db="EMBL/GenBank/DDBJ databases">
        <title>Identification and characterization of antibiotic-resistant Gram-negative bacteria.</title>
        <authorList>
            <person name="Cho G.-S."/>
            <person name="Lee J."/>
            <person name="Tai E."/>
            <person name="Jeong S."/>
            <person name="Kim I."/>
            <person name="Kim B.-E."/>
            <person name="Jeong M.-I."/>
            <person name="Oh K.-K."/>
            <person name="Franz C.M.A.P."/>
        </authorList>
    </citation>
    <scope>NUCLEOTIDE SEQUENCE [LARGE SCALE GENOMIC DNA]</scope>
    <source>
        <strain evidence="2 3">V106_12</strain>
    </source>
</reference>
<dbReference type="CDD" id="cd01297">
    <property type="entry name" value="D-aminoacylase"/>
    <property type="match status" value="1"/>
</dbReference>
<keyword evidence="3" id="KW-1185">Reference proteome</keyword>
<dbReference type="InterPro" id="IPR013108">
    <property type="entry name" value="Amidohydro_3"/>
</dbReference>
<sequence>MKTDWLFKHATVMDGSGAAAYIADVVVCGNRITGIAPAITGASHNVVDCRGRILAPGFIDVHTHDDLTVIKRPGYTEKTSQGVTSVIAGNCGISAACAVVKDSVPDPLGLLGERDEFCYPDFAHYRDAVNVATPSVNVASLVGHTTLRNTCMNTLDGPATAAQITAMRHLLRQALEQGALGLSTGLSYDSAVNASTEEICALAELLAEYHGIYTTHLRTEYDGITDAMEEAFHIGRHAGVPVQISHLKCAGEKNWGRSTEILTRMECHQQHQDISCDAYPYRAGSSCLDLKQVTADFDILVTWSSPHPEMAGKMLKDIAALWQTGLHEAAARLLPAGAIYFQMDEEDVRRVLAHPATMVGSDGLPCDPNPHPRLWGTFPRVLGFYARDERLFPLTTAIHKMTGLSATRFGLSQRGFIREGFFADLVVFDPDTLRDTATFPVPKQQAEGIDLVLVNGVMTWRHGHMTGYRAGRFLDRMS</sequence>
<evidence type="ECO:0000313" key="2">
    <source>
        <dbReference type="EMBL" id="MDK9361918.1"/>
    </source>
</evidence>
<dbReference type="SUPFAM" id="SSF51556">
    <property type="entry name" value="Metallo-dependent hydrolases"/>
    <property type="match status" value="1"/>
</dbReference>